<evidence type="ECO:0000313" key="2">
    <source>
        <dbReference type="EMBL" id="ADP36935.1"/>
    </source>
</evidence>
<evidence type="ECO:0000256" key="1">
    <source>
        <dbReference type="SAM" id="MobiDB-lite"/>
    </source>
</evidence>
<accession>E3W5T6</accession>
<feature type="region of interest" description="Disordered" evidence="1">
    <location>
        <begin position="339"/>
        <end position="360"/>
    </location>
</feature>
<reference evidence="2" key="1">
    <citation type="submission" date="2010-10" db="EMBL/GenBank/DDBJ databases">
        <title>A neurotropic herpesvirus infecting the gastropod, abalone, shares ancestry with oyster herpesvirus and a herpesvirus associated with the amphioxus genome.</title>
        <authorList>
            <person name="Savin K.W."/>
            <person name="Cocks B.G."/>
            <person name="Wong F."/>
            <person name="Sawbridge T."/>
            <person name="Cogan N."/>
            <person name="Savage D."/>
            <person name="Warner S."/>
        </authorList>
    </citation>
    <scope>NUCLEOTIDE SEQUENCE</scope>
    <source>
        <strain evidence="2">Victoria</strain>
    </source>
</reference>
<protein>
    <submittedName>
        <fullName evidence="2">p131c</fullName>
    </submittedName>
</protein>
<feature type="compositionally biased region" description="Acidic residues" evidence="1">
    <location>
        <begin position="626"/>
        <end position="636"/>
    </location>
</feature>
<organism evidence="2">
    <name type="scientific">Abalone herpesvirus Victoria/AUS/2007</name>
    <dbReference type="NCBI Taxonomy" id="860344"/>
    <lineage>
        <taxon>Viruses</taxon>
        <taxon>Duplodnaviria</taxon>
        <taxon>Heunggongvirae</taxon>
        <taxon>Peploviricota</taxon>
        <taxon>Herviviricetes</taxon>
        <taxon>Herpesvirales</taxon>
        <taxon>Malacoherpesviridae</taxon>
        <taxon>Aurivirus</taxon>
        <taxon>Aurivirus haliotidmalaco1</taxon>
        <taxon>Haliotid herpesvirus 1</taxon>
    </lineage>
</organism>
<name>E3W5T6_9VIRU</name>
<feature type="region of interest" description="Disordered" evidence="1">
    <location>
        <begin position="615"/>
        <end position="636"/>
    </location>
</feature>
<dbReference type="EMBL" id="HQ400692">
    <property type="protein sequence ID" value="ADP36935.1"/>
    <property type="molecule type" value="Genomic_DNA"/>
</dbReference>
<proteinExistence type="predicted"/>
<sequence>MATSIDIESILESHTDVDSVLEEIQDELARKKKALTPFEMGTLSWRALYILSEINKGGNSDLYKKLCTEDKNMVGGYYMATLNNQNFAIHTKKPLFCEPNHLHGTCTAKWRTSMEKKVPTHDPKIGMLQLMKKINSNELMYEACTATTSGTANMKMKRSKFATEKGTYIHDMLGKQILERACLASPSYRAWIAAGGKCEQVLPGRVFSPSFYYMAGTPDGITVPSSDLFFECYSALSKLDPYKPIPEELAAKLDNGGAPLFVHEIKTSQTTQNGPKGTGTMIVREDVVPLHAQYLREGADSEDLKRKVVTMLAKYMSEGGGVISKKDVVASDYVIHPAEEEPPKKKAPKKRKAGGEESVSVKKSKYGNKFDMKVVDHTNNKCGMFGRSMKLCMPSAYDLSKIEKLGGDTVPYLCEHTLFKTEDKEHEMFGRELTCTSQVKGKVLDVEGDHYPARKLLGREQGCIITFFDYNTRPIGERTEGKRKADLDISTDQLFPLMTFEFDEPPFVLAVNGDFKRQTMVQVAALRHMNVNINSIFTEVLSYYVNGTSSPCVQISWCQRFRKDVIRDFMQHTAQKCAEIDPIMNASLLEYGYEPFSKAHAYKGITFEEMIENKKAEEEKSTSTTNEEDDFAELFA</sequence>